<feature type="region of interest" description="Disordered" evidence="1">
    <location>
        <begin position="1"/>
        <end position="21"/>
    </location>
</feature>
<sequence>MIEIKQPSCQETGRDVTCSGKMRLPSKANRLNERDWSLKSIMDEGEGAAIPGAQDGRFAIEMSPPRHLEDQLI</sequence>
<dbReference type="EMBL" id="OV170224">
    <property type="protein sequence ID" value="CAH0724673.1"/>
    <property type="molecule type" value="Genomic_DNA"/>
</dbReference>
<organism evidence="2 3">
    <name type="scientific">Brenthis ino</name>
    <name type="common">lesser marbled fritillary</name>
    <dbReference type="NCBI Taxonomy" id="405034"/>
    <lineage>
        <taxon>Eukaryota</taxon>
        <taxon>Metazoa</taxon>
        <taxon>Ecdysozoa</taxon>
        <taxon>Arthropoda</taxon>
        <taxon>Hexapoda</taxon>
        <taxon>Insecta</taxon>
        <taxon>Pterygota</taxon>
        <taxon>Neoptera</taxon>
        <taxon>Endopterygota</taxon>
        <taxon>Lepidoptera</taxon>
        <taxon>Glossata</taxon>
        <taxon>Ditrysia</taxon>
        <taxon>Papilionoidea</taxon>
        <taxon>Nymphalidae</taxon>
        <taxon>Heliconiinae</taxon>
        <taxon>Argynnini</taxon>
        <taxon>Brenthis</taxon>
    </lineage>
</organism>
<keyword evidence="3" id="KW-1185">Reference proteome</keyword>
<gene>
    <name evidence="2" type="ORF">BINO364_LOCUS10353</name>
</gene>
<dbReference type="AlphaFoldDB" id="A0A8J9VM32"/>
<feature type="compositionally biased region" description="Basic and acidic residues" evidence="1">
    <location>
        <begin position="64"/>
        <end position="73"/>
    </location>
</feature>
<proteinExistence type="predicted"/>
<evidence type="ECO:0000313" key="3">
    <source>
        <dbReference type="Proteomes" id="UP000838878"/>
    </source>
</evidence>
<feature type="region of interest" description="Disordered" evidence="1">
    <location>
        <begin position="49"/>
        <end position="73"/>
    </location>
</feature>
<feature type="non-terminal residue" evidence="2">
    <location>
        <position position="73"/>
    </location>
</feature>
<reference evidence="2" key="1">
    <citation type="submission" date="2021-12" db="EMBL/GenBank/DDBJ databases">
        <authorList>
            <person name="Martin H S."/>
        </authorList>
    </citation>
    <scope>NUCLEOTIDE SEQUENCE</scope>
</reference>
<accession>A0A8J9VM32</accession>
<protein>
    <submittedName>
        <fullName evidence="2">Uncharacterized protein</fullName>
    </submittedName>
</protein>
<dbReference type="Proteomes" id="UP000838878">
    <property type="component" value="Chromosome 4"/>
</dbReference>
<dbReference type="OrthoDB" id="10438126at2759"/>
<evidence type="ECO:0000313" key="2">
    <source>
        <dbReference type="EMBL" id="CAH0724673.1"/>
    </source>
</evidence>
<evidence type="ECO:0000256" key="1">
    <source>
        <dbReference type="SAM" id="MobiDB-lite"/>
    </source>
</evidence>
<name>A0A8J9VM32_9NEOP</name>